<keyword evidence="2" id="KW-1185">Reference proteome</keyword>
<organism evidence="1 2">
    <name type="scientific">Flavobacterium seoulense</name>
    <dbReference type="NCBI Taxonomy" id="1492738"/>
    <lineage>
        <taxon>Bacteria</taxon>
        <taxon>Pseudomonadati</taxon>
        <taxon>Bacteroidota</taxon>
        <taxon>Flavobacteriia</taxon>
        <taxon>Flavobacteriales</taxon>
        <taxon>Flavobacteriaceae</taxon>
        <taxon>Flavobacterium</taxon>
    </lineage>
</organism>
<accession>A0A066WWN4</accession>
<dbReference type="EMBL" id="JNCA01000016">
    <property type="protein sequence ID" value="KDN55080.1"/>
    <property type="molecule type" value="Genomic_DNA"/>
</dbReference>
<dbReference type="PATRIC" id="fig|1492738.3.peg.1659"/>
<dbReference type="AlphaFoldDB" id="A0A066WWN4"/>
<evidence type="ECO:0000313" key="1">
    <source>
        <dbReference type="EMBL" id="KDN55080.1"/>
    </source>
</evidence>
<proteinExistence type="predicted"/>
<dbReference type="Proteomes" id="UP000027064">
    <property type="component" value="Unassembled WGS sequence"/>
</dbReference>
<name>A0A066WWN4_9FLAO</name>
<reference evidence="1 2" key="1">
    <citation type="submission" date="2014-05" db="EMBL/GenBank/DDBJ databases">
        <title>Genome Sequence of Flavobacterium sp. EM1321.</title>
        <authorList>
            <person name="Shin S.-K."/>
            <person name="Yi H."/>
        </authorList>
    </citation>
    <scope>NUCLEOTIDE SEQUENCE [LARGE SCALE GENOMIC DNA]</scope>
    <source>
        <strain evidence="1 2">EM1321</strain>
    </source>
</reference>
<protein>
    <submittedName>
        <fullName evidence="1">Uncharacterized protein</fullName>
    </submittedName>
</protein>
<gene>
    <name evidence="1" type="ORF">FEM21_16710</name>
</gene>
<comment type="caution">
    <text evidence="1">The sequence shown here is derived from an EMBL/GenBank/DDBJ whole genome shotgun (WGS) entry which is preliminary data.</text>
</comment>
<sequence length="39" mass="4408">MFLIYKSESTNSKPIYKNVNLTAVKKNTISMAMAISKNQ</sequence>
<evidence type="ECO:0000313" key="2">
    <source>
        <dbReference type="Proteomes" id="UP000027064"/>
    </source>
</evidence>